<evidence type="ECO:0000256" key="9">
    <source>
        <dbReference type="ARBA" id="ARBA00022692"/>
    </source>
</evidence>
<evidence type="ECO:0000256" key="23">
    <source>
        <dbReference type="PIRSR" id="PIRSR600829-4"/>
    </source>
</evidence>
<evidence type="ECO:0000256" key="24">
    <source>
        <dbReference type="RuleBase" id="RU363065"/>
    </source>
</evidence>
<dbReference type="PANTHER" id="PTHR34299">
    <property type="entry name" value="DIACYLGLYCEROL KINASE"/>
    <property type="match status" value="1"/>
</dbReference>
<evidence type="ECO:0000256" key="15">
    <source>
        <dbReference type="ARBA" id="ARBA00022989"/>
    </source>
</evidence>
<comment type="catalytic activity">
    <reaction evidence="24">
        <text>a 1,2-diacyl-sn-glycerol + ATP = a 1,2-diacyl-sn-glycero-3-phosphate + ADP + H(+)</text>
        <dbReference type="Rhea" id="RHEA:10272"/>
        <dbReference type="ChEBI" id="CHEBI:15378"/>
        <dbReference type="ChEBI" id="CHEBI:17815"/>
        <dbReference type="ChEBI" id="CHEBI:30616"/>
        <dbReference type="ChEBI" id="CHEBI:58608"/>
        <dbReference type="ChEBI" id="CHEBI:456216"/>
        <dbReference type="EC" id="2.7.1.107"/>
    </reaction>
</comment>
<organism evidence="25 26">
    <name type="scientific">Thalassobacter stenotrophicus</name>
    <dbReference type="NCBI Taxonomy" id="266809"/>
    <lineage>
        <taxon>Bacteria</taxon>
        <taxon>Pseudomonadati</taxon>
        <taxon>Pseudomonadota</taxon>
        <taxon>Alphaproteobacteria</taxon>
        <taxon>Rhodobacterales</taxon>
        <taxon>Roseobacteraceae</taxon>
        <taxon>Thalassobacter</taxon>
    </lineage>
</organism>
<evidence type="ECO:0000256" key="1">
    <source>
        <dbReference type="ARBA" id="ARBA00004429"/>
    </source>
</evidence>
<evidence type="ECO:0000256" key="12">
    <source>
        <dbReference type="ARBA" id="ARBA00022777"/>
    </source>
</evidence>
<feature type="binding site" evidence="23">
    <location>
        <position position="74"/>
    </location>
    <ligand>
        <name>a divalent metal cation</name>
        <dbReference type="ChEBI" id="CHEBI:60240"/>
    </ligand>
</feature>
<keyword evidence="14 23" id="KW-0460">Magnesium</keyword>
<evidence type="ECO:0000256" key="22">
    <source>
        <dbReference type="PIRSR" id="PIRSR600829-3"/>
    </source>
</evidence>
<dbReference type="PROSITE" id="PS01069">
    <property type="entry name" value="DAGK_PROKAR"/>
    <property type="match status" value="1"/>
</dbReference>
<keyword evidence="7 24" id="KW-0997">Cell inner membrane</keyword>
<gene>
    <name evidence="25" type="primary">dgkA</name>
    <name evidence="25" type="ORF">THS5294_00549</name>
</gene>
<dbReference type="Pfam" id="PF01219">
    <property type="entry name" value="DAGK_prokar"/>
    <property type="match status" value="1"/>
</dbReference>
<comment type="similarity">
    <text evidence="2 24">Belongs to the bacterial diacylglycerol kinase family.</text>
</comment>
<dbReference type="GO" id="GO:0005886">
    <property type="term" value="C:plasma membrane"/>
    <property type="evidence" value="ECO:0007669"/>
    <property type="project" value="UniProtKB-SubCell"/>
</dbReference>
<evidence type="ECO:0000256" key="5">
    <source>
        <dbReference type="ARBA" id="ARBA00022475"/>
    </source>
</evidence>
<dbReference type="EMBL" id="CYRX01000009">
    <property type="protein sequence ID" value="CUH59265.1"/>
    <property type="molecule type" value="Genomic_DNA"/>
</dbReference>
<dbReference type="InterPro" id="IPR033718">
    <property type="entry name" value="DAGK_prok"/>
</dbReference>
<evidence type="ECO:0000256" key="11">
    <source>
        <dbReference type="ARBA" id="ARBA00022741"/>
    </source>
</evidence>
<evidence type="ECO:0000256" key="16">
    <source>
        <dbReference type="ARBA" id="ARBA00023098"/>
    </source>
</evidence>
<feature type="binding site" evidence="22">
    <location>
        <begin position="92"/>
        <end position="93"/>
    </location>
    <ligand>
        <name>ATP</name>
        <dbReference type="ChEBI" id="CHEBI:30616"/>
    </ligand>
</feature>
<feature type="transmembrane region" description="Helical" evidence="24">
    <location>
        <begin position="54"/>
        <end position="73"/>
    </location>
</feature>
<dbReference type="AlphaFoldDB" id="A0A0P1FDA6"/>
<dbReference type="GO" id="GO:0006654">
    <property type="term" value="P:phosphatidic acid biosynthetic process"/>
    <property type="evidence" value="ECO:0007669"/>
    <property type="project" value="InterPro"/>
</dbReference>
<evidence type="ECO:0000313" key="25">
    <source>
        <dbReference type="EMBL" id="CUH59265.1"/>
    </source>
</evidence>
<dbReference type="GO" id="GO:0004143">
    <property type="term" value="F:ATP-dependent diacylglycerol kinase activity"/>
    <property type="evidence" value="ECO:0007669"/>
    <property type="project" value="UniProtKB-EC"/>
</dbReference>
<keyword evidence="15 24" id="KW-1133">Transmembrane helix</keyword>
<evidence type="ECO:0000256" key="2">
    <source>
        <dbReference type="ARBA" id="ARBA00005967"/>
    </source>
</evidence>
<dbReference type="GO" id="GO:0005524">
    <property type="term" value="F:ATP binding"/>
    <property type="evidence" value="ECO:0007669"/>
    <property type="project" value="UniProtKB-KW"/>
</dbReference>
<dbReference type="eggNOG" id="COG0818">
    <property type="taxonomic scope" value="Bacteria"/>
</dbReference>
<evidence type="ECO:0000256" key="21">
    <source>
        <dbReference type="PIRSR" id="PIRSR600829-2"/>
    </source>
</evidence>
<keyword evidence="17 24" id="KW-0472">Membrane</keyword>
<comment type="cofactor">
    <cofactor evidence="23">
        <name>Mg(2+)</name>
        <dbReference type="ChEBI" id="CHEBI:18420"/>
    </cofactor>
    <text evidence="23">Mn(2+), Zn(2+), Cd(2+) and Co(2+) support activity to lesser extents.</text>
</comment>
<protein>
    <recommendedName>
        <fullName evidence="4 24">Diacylglycerol kinase</fullName>
        <ecNumber evidence="3 24">2.7.1.107</ecNumber>
    </recommendedName>
</protein>
<keyword evidence="18" id="KW-0594">Phospholipid biosynthesis</keyword>
<evidence type="ECO:0000256" key="18">
    <source>
        <dbReference type="ARBA" id="ARBA00023209"/>
    </source>
</evidence>
<feature type="transmembrane region" description="Helical" evidence="24">
    <location>
        <begin position="94"/>
        <end position="118"/>
    </location>
</feature>
<feature type="binding site" evidence="22">
    <location>
        <position position="26"/>
    </location>
    <ligand>
        <name>ATP</name>
        <dbReference type="ChEBI" id="CHEBI:30616"/>
    </ligand>
</feature>
<feature type="binding site" evidence="22">
    <location>
        <begin position="83"/>
        <end position="85"/>
    </location>
    <ligand>
        <name>ATP</name>
        <dbReference type="ChEBI" id="CHEBI:30616"/>
    </ligand>
</feature>
<evidence type="ECO:0000256" key="14">
    <source>
        <dbReference type="ARBA" id="ARBA00022842"/>
    </source>
</evidence>
<keyword evidence="11 22" id="KW-0547">Nucleotide-binding</keyword>
<evidence type="ECO:0000256" key="19">
    <source>
        <dbReference type="ARBA" id="ARBA00023264"/>
    </source>
</evidence>
<dbReference type="EC" id="2.7.1.107" evidence="3 24"/>
<dbReference type="RefSeq" id="WP_058122537.1">
    <property type="nucleotide sequence ID" value="NZ_CYRX01000009.1"/>
</dbReference>
<keyword evidence="5" id="KW-1003">Cell membrane</keyword>
<feature type="binding site" evidence="21">
    <location>
        <begin position="20"/>
        <end position="23"/>
    </location>
    <ligand>
        <name>substrate</name>
    </ligand>
</feature>
<feature type="binding site" evidence="21">
    <location>
        <position position="96"/>
    </location>
    <ligand>
        <name>substrate</name>
    </ligand>
</feature>
<evidence type="ECO:0000256" key="13">
    <source>
        <dbReference type="ARBA" id="ARBA00022840"/>
    </source>
</evidence>
<proteinExistence type="inferred from homology"/>
<name>A0A0P1FDA6_9RHOB</name>
<dbReference type="STRING" id="266809.PM03_06885"/>
<evidence type="ECO:0000256" key="7">
    <source>
        <dbReference type="ARBA" id="ARBA00022519"/>
    </source>
</evidence>
<evidence type="ECO:0000313" key="26">
    <source>
        <dbReference type="Proteomes" id="UP000051298"/>
    </source>
</evidence>
<feature type="binding site" evidence="22">
    <location>
        <position position="74"/>
    </location>
    <ligand>
        <name>ATP</name>
        <dbReference type="ChEBI" id="CHEBI:30616"/>
    </ligand>
</feature>
<keyword evidence="16 24" id="KW-0443">Lipid metabolism</keyword>
<evidence type="ECO:0000256" key="17">
    <source>
        <dbReference type="ARBA" id="ARBA00023136"/>
    </source>
</evidence>
<dbReference type="PANTHER" id="PTHR34299:SF1">
    <property type="entry name" value="DIACYLGLYCEROL KINASE"/>
    <property type="match status" value="1"/>
</dbReference>
<evidence type="ECO:0000256" key="6">
    <source>
        <dbReference type="ARBA" id="ARBA00022516"/>
    </source>
</evidence>
<feature type="transmembrane region" description="Helical" evidence="24">
    <location>
        <begin position="29"/>
        <end position="48"/>
    </location>
</feature>
<dbReference type="Gene3D" id="1.10.287.3610">
    <property type="match status" value="1"/>
</dbReference>
<reference evidence="25 26" key="1">
    <citation type="submission" date="2015-09" db="EMBL/GenBank/DDBJ databases">
        <authorList>
            <consortium name="Swine Surveillance"/>
        </authorList>
    </citation>
    <scope>NUCLEOTIDE SEQUENCE [LARGE SCALE GENOMIC DNA]</scope>
    <source>
        <strain evidence="25 26">CECT 5294</strain>
    </source>
</reference>
<evidence type="ECO:0000256" key="3">
    <source>
        <dbReference type="ARBA" id="ARBA00012133"/>
    </source>
</evidence>
<sequence length="119" mass="12764">MRATLKELRQKSAWSWAGWRVAWKSETALRAWALMHGISVLAALILPLSAVEVAIIVMGGTFVLVIELLNTAIERVVDYISLERHPLAGEAKDIGSCAASLAGIAVGLAWVVILVGLFA</sequence>
<accession>A0A0P1FDA6</accession>
<feature type="active site" description="Proton acceptor" evidence="20">
    <location>
        <position position="67"/>
    </location>
</feature>
<feature type="binding site" evidence="21">
    <location>
        <position position="67"/>
    </location>
    <ligand>
        <name>substrate</name>
    </ligand>
</feature>
<evidence type="ECO:0000256" key="10">
    <source>
        <dbReference type="ARBA" id="ARBA00022723"/>
    </source>
</evidence>
<evidence type="ECO:0000256" key="20">
    <source>
        <dbReference type="PIRSR" id="PIRSR600829-1"/>
    </source>
</evidence>
<comment type="function">
    <text evidence="24">Catalyzes the ATP-dependent phosphorylation of sn-l,2-diacylglycerol (DAG) to phosphatidic acid. Involved in the recycling of diacylglycerol produced as a by-product during membrane-derived oligosaccharide (MDO) biosynthesis.</text>
</comment>
<dbReference type="InterPro" id="IPR000829">
    <property type="entry name" value="DAGK"/>
</dbReference>
<dbReference type="InterPro" id="IPR036945">
    <property type="entry name" value="DAGK_sf"/>
</dbReference>
<keyword evidence="13 22" id="KW-0067">ATP-binding</keyword>
<evidence type="ECO:0000256" key="8">
    <source>
        <dbReference type="ARBA" id="ARBA00022679"/>
    </source>
</evidence>
<keyword evidence="6" id="KW-0444">Lipid biosynthesis</keyword>
<evidence type="ECO:0000256" key="4">
    <source>
        <dbReference type="ARBA" id="ARBA00017575"/>
    </source>
</evidence>
<keyword evidence="12 24" id="KW-0418">Kinase</keyword>
<dbReference type="GO" id="GO:0046872">
    <property type="term" value="F:metal ion binding"/>
    <property type="evidence" value="ECO:0007669"/>
    <property type="project" value="UniProtKB-KW"/>
</dbReference>
<dbReference type="Proteomes" id="UP000051298">
    <property type="component" value="Unassembled WGS sequence"/>
</dbReference>
<keyword evidence="9 24" id="KW-0812">Transmembrane</keyword>
<keyword evidence="8 24" id="KW-0808">Transferase</keyword>
<feature type="binding site" evidence="23">
    <location>
        <position position="26"/>
    </location>
    <ligand>
        <name>a divalent metal cation</name>
        <dbReference type="ChEBI" id="CHEBI:60240"/>
    </ligand>
</feature>
<dbReference type="CDD" id="cd14264">
    <property type="entry name" value="DAGK_IM"/>
    <property type="match status" value="1"/>
</dbReference>
<keyword evidence="10 23" id="KW-0479">Metal-binding</keyword>
<comment type="subcellular location">
    <subcellularLocation>
        <location evidence="1 24">Cell inner membrane</location>
        <topology evidence="1 24">Multi-pass membrane protein</topology>
    </subcellularLocation>
</comment>
<keyword evidence="19 24" id="KW-1208">Phospholipid metabolism</keyword>